<dbReference type="RefSeq" id="WP_054538076.1">
    <property type="nucleotide sequence ID" value="NZ_JACIEQ010000001.1"/>
</dbReference>
<keyword evidence="9" id="KW-1185">Reference proteome</keyword>
<evidence type="ECO:0000256" key="6">
    <source>
        <dbReference type="SAM" id="Phobius"/>
    </source>
</evidence>
<dbReference type="AlphaFoldDB" id="A0A840C630"/>
<evidence type="ECO:0000256" key="3">
    <source>
        <dbReference type="ARBA" id="ARBA00022989"/>
    </source>
</evidence>
<evidence type="ECO:0000256" key="1">
    <source>
        <dbReference type="ARBA" id="ARBA00022475"/>
    </source>
</evidence>
<evidence type="ECO:0000259" key="7">
    <source>
        <dbReference type="Pfam" id="PF06305"/>
    </source>
</evidence>
<dbReference type="InterPro" id="IPR010445">
    <property type="entry name" value="LapA_dom"/>
</dbReference>
<feature type="coiled-coil region" evidence="5">
    <location>
        <begin position="72"/>
        <end position="101"/>
    </location>
</feature>
<dbReference type="Pfam" id="PF06305">
    <property type="entry name" value="LapA_dom"/>
    <property type="match status" value="1"/>
</dbReference>
<name>A0A840C630_9RHOB</name>
<keyword evidence="1" id="KW-1003">Cell membrane</keyword>
<keyword evidence="2 6" id="KW-0812">Transmembrane</keyword>
<dbReference type="EMBL" id="JACIEQ010000001">
    <property type="protein sequence ID" value="MBB4020905.1"/>
    <property type="molecule type" value="Genomic_DNA"/>
</dbReference>
<sequence>MFRYLRYLFLVLLGLSLITVALANRGFVSLRLLPEGVSGFIGGDWEIRLPLFLVVFGGIVAGLLIGFIWEWLREARHRAEATRAKREAKTLEREVKRLKTATAPKPNDDVLALLEDGGKAG</sequence>
<evidence type="ECO:0000256" key="4">
    <source>
        <dbReference type="ARBA" id="ARBA00023136"/>
    </source>
</evidence>
<proteinExistence type="predicted"/>
<feature type="transmembrane region" description="Helical" evidence="6">
    <location>
        <begin position="47"/>
        <end position="69"/>
    </location>
</feature>
<keyword evidence="5" id="KW-0175">Coiled coil</keyword>
<gene>
    <name evidence="8" type="ORF">GGR17_000696</name>
</gene>
<keyword evidence="3 6" id="KW-1133">Transmembrane helix</keyword>
<comment type="caution">
    <text evidence="8">The sequence shown here is derived from an EMBL/GenBank/DDBJ whole genome shotgun (WGS) entry which is preliminary data.</text>
</comment>
<feature type="domain" description="Lipopolysaccharide assembly protein A" evidence="7">
    <location>
        <begin position="44"/>
        <end position="95"/>
    </location>
</feature>
<dbReference type="Proteomes" id="UP000585681">
    <property type="component" value="Unassembled WGS sequence"/>
</dbReference>
<dbReference type="GO" id="GO:0005886">
    <property type="term" value="C:plasma membrane"/>
    <property type="evidence" value="ECO:0007669"/>
    <property type="project" value="InterPro"/>
</dbReference>
<evidence type="ECO:0000313" key="9">
    <source>
        <dbReference type="Proteomes" id="UP000585681"/>
    </source>
</evidence>
<evidence type="ECO:0000256" key="5">
    <source>
        <dbReference type="SAM" id="Coils"/>
    </source>
</evidence>
<protein>
    <submittedName>
        <fullName evidence="8">Putative integral membrane protein</fullName>
    </submittedName>
</protein>
<organism evidence="8 9">
    <name type="scientific">Actibacterium naphthalenivorans</name>
    <dbReference type="NCBI Taxonomy" id="1614693"/>
    <lineage>
        <taxon>Bacteria</taxon>
        <taxon>Pseudomonadati</taxon>
        <taxon>Pseudomonadota</taxon>
        <taxon>Alphaproteobacteria</taxon>
        <taxon>Rhodobacterales</taxon>
        <taxon>Roseobacteraceae</taxon>
        <taxon>Actibacterium</taxon>
    </lineage>
</organism>
<evidence type="ECO:0000313" key="8">
    <source>
        <dbReference type="EMBL" id="MBB4020905.1"/>
    </source>
</evidence>
<evidence type="ECO:0000256" key="2">
    <source>
        <dbReference type="ARBA" id="ARBA00022692"/>
    </source>
</evidence>
<accession>A0A840C630</accession>
<reference evidence="8" key="1">
    <citation type="submission" date="2020-08" db="EMBL/GenBank/DDBJ databases">
        <title>Genomic Encyclopedia of Type Strains, Phase IV (KMG-IV): sequencing the most valuable type-strain genomes for metagenomic binning, comparative biology and taxonomic classification.</title>
        <authorList>
            <person name="Goeker M."/>
        </authorList>
    </citation>
    <scope>NUCLEOTIDE SEQUENCE [LARGE SCALE GENOMIC DNA]</scope>
    <source>
        <strain evidence="8">DSM 105040</strain>
    </source>
</reference>
<keyword evidence="4 6" id="KW-0472">Membrane</keyword>